<reference evidence="1 2" key="1">
    <citation type="journal article" date="2012" name="Nature">
        <title>Repeated polyploidization of Gossypium genomes and the evolution of spinnable cotton fibres.</title>
        <authorList>
            <person name="Paterson A.H."/>
            <person name="Wendel J.F."/>
            <person name="Gundlach H."/>
            <person name="Guo H."/>
            <person name="Jenkins J."/>
            <person name="Jin D."/>
            <person name="Llewellyn D."/>
            <person name="Showmaker K.C."/>
            <person name="Shu S."/>
            <person name="Udall J."/>
            <person name="Yoo M.J."/>
            <person name="Byers R."/>
            <person name="Chen W."/>
            <person name="Doron-Faigenboim A."/>
            <person name="Duke M.V."/>
            <person name="Gong L."/>
            <person name="Grimwood J."/>
            <person name="Grover C."/>
            <person name="Grupp K."/>
            <person name="Hu G."/>
            <person name="Lee T.H."/>
            <person name="Li J."/>
            <person name="Lin L."/>
            <person name="Liu T."/>
            <person name="Marler B.S."/>
            <person name="Page J.T."/>
            <person name="Roberts A.W."/>
            <person name="Romanel E."/>
            <person name="Sanders W.S."/>
            <person name="Szadkowski E."/>
            <person name="Tan X."/>
            <person name="Tang H."/>
            <person name="Xu C."/>
            <person name="Wang J."/>
            <person name="Wang Z."/>
            <person name="Zhang D."/>
            <person name="Zhang L."/>
            <person name="Ashrafi H."/>
            <person name="Bedon F."/>
            <person name="Bowers J.E."/>
            <person name="Brubaker C.L."/>
            <person name="Chee P.W."/>
            <person name="Das S."/>
            <person name="Gingle A.R."/>
            <person name="Haigler C.H."/>
            <person name="Harker D."/>
            <person name="Hoffmann L.V."/>
            <person name="Hovav R."/>
            <person name="Jones D.C."/>
            <person name="Lemke C."/>
            <person name="Mansoor S."/>
            <person name="ur Rahman M."/>
            <person name="Rainville L.N."/>
            <person name="Rambani A."/>
            <person name="Reddy U.K."/>
            <person name="Rong J.K."/>
            <person name="Saranga Y."/>
            <person name="Scheffler B.E."/>
            <person name="Scheffler J.A."/>
            <person name="Stelly D.M."/>
            <person name="Triplett B.A."/>
            <person name="Van Deynze A."/>
            <person name="Vaslin M.F."/>
            <person name="Waghmare V.N."/>
            <person name="Walford S.A."/>
            <person name="Wright R.J."/>
            <person name="Zaki E.A."/>
            <person name="Zhang T."/>
            <person name="Dennis E.S."/>
            <person name="Mayer K.F."/>
            <person name="Peterson D.G."/>
            <person name="Rokhsar D.S."/>
            <person name="Wang X."/>
            <person name="Schmutz J."/>
        </authorList>
    </citation>
    <scope>NUCLEOTIDE SEQUENCE [LARGE SCALE GENOMIC DNA]</scope>
</reference>
<proteinExistence type="predicted"/>
<dbReference type="Proteomes" id="UP000032304">
    <property type="component" value="Chromosome 7"/>
</dbReference>
<name>A0A0D2SJH9_GOSRA</name>
<dbReference type="eggNOG" id="KOG0017">
    <property type="taxonomic scope" value="Eukaryota"/>
</dbReference>
<keyword evidence="2" id="KW-1185">Reference proteome</keyword>
<gene>
    <name evidence="1" type="ORF">B456_007G249100</name>
</gene>
<dbReference type="Gramene" id="KJB44379">
    <property type="protein sequence ID" value="KJB44379"/>
    <property type="gene ID" value="B456_007G249100"/>
</dbReference>
<evidence type="ECO:0000313" key="1">
    <source>
        <dbReference type="EMBL" id="KJB44379.1"/>
    </source>
</evidence>
<dbReference type="AlphaFoldDB" id="A0A0D2SJH9"/>
<evidence type="ECO:0000313" key="2">
    <source>
        <dbReference type="Proteomes" id="UP000032304"/>
    </source>
</evidence>
<accession>A0A0D2SJH9</accession>
<organism evidence="1 2">
    <name type="scientific">Gossypium raimondii</name>
    <name type="common">Peruvian cotton</name>
    <name type="synonym">Gossypium klotzschianum subsp. raimondii</name>
    <dbReference type="NCBI Taxonomy" id="29730"/>
    <lineage>
        <taxon>Eukaryota</taxon>
        <taxon>Viridiplantae</taxon>
        <taxon>Streptophyta</taxon>
        <taxon>Embryophyta</taxon>
        <taxon>Tracheophyta</taxon>
        <taxon>Spermatophyta</taxon>
        <taxon>Magnoliopsida</taxon>
        <taxon>eudicotyledons</taxon>
        <taxon>Gunneridae</taxon>
        <taxon>Pentapetalae</taxon>
        <taxon>rosids</taxon>
        <taxon>malvids</taxon>
        <taxon>Malvales</taxon>
        <taxon>Malvaceae</taxon>
        <taxon>Malvoideae</taxon>
        <taxon>Gossypium</taxon>
    </lineage>
</organism>
<sequence>MVHKFSEGDEVVKPLKDILRKVGISRRMIKWSVELSEFGLEYLPRKVVKAQALTDFVDDCSFSQPSKPFQII</sequence>
<dbReference type="EMBL" id="CM001746">
    <property type="protein sequence ID" value="KJB44379.1"/>
    <property type="molecule type" value="Genomic_DNA"/>
</dbReference>
<dbReference type="OMA" id="MIKWSVE"/>
<protein>
    <submittedName>
        <fullName evidence="1">Uncharacterized protein</fullName>
    </submittedName>
</protein>